<dbReference type="InterPro" id="IPR000740">
    <property type="entry name" value="GrpE"/>
</dbReference>
<comment type="function">
    <text evidence="3">Participates actively in the response to hyperosmotic and heat shock by preventing the aggregation of stress-denatured proteins, in association with DnaK and GrpE. It is the nucleotide exchange factor for DnaK and may function as a thermosensor. Unfolded proteins bind initially to DnaJ; upon interaction with the DnaJ-bound protein, DnaK hydrolyzes its bound ATP, resulting in the formation of a stable complex. GrpE releases ADP from DnaK; ATP binding to DnaK triggers the release of the substrate protein, thus completing the reaction cycle. Several rounds of ATP-dependent interactions between DnaJ, DnaK and GrpE are required for fully efficient folding.</text>
</comment>
<dbReference type="eggNOG" id="COG0576">
    <property type="taxonomic scope" value="Bacteria"/>
</dbReference>
<dbReference type="PANTHER" id="PTHR21237">
    <property type="entry name" value="GRPE PROTEIN"/>
    <property type="match status" value="1"/>
</dbReference>
<dbReference type="SUPFAM" id="SSF51064">
    <property type="entry name" value="Head domain of nucleotide exchange factor GrpE"/>
    <property type="match status" value="1"/>
</dbReference>
<dbReference type="Proteomes" id="UP000000954">
    <property type="component" value="Chromosome"/>
</dbReference>
<dbReference type="RefSeq" id="WP_012802488.1">
    <property type="nucleotide sequence ID" value="NC_013170.1"/>
</dbReference>
<evidence type="ECO:0000313" key="6">
    <source>
        <dbReference type="EMBL" id="ACU93799.1"/>
    </source>
</evidence>
<accession>C7MLJ3</accession>
<keyword evidence="3" id="KW-0963">Cytoplasm</keyword>
<dbReference type="GO" id="GO:0042803">
    <property type="term" value="F:protein homodimerization activity"/>
    <property type="evidence" value="ECO:0007669"/>
    <property type="project" value="InterPro"/>
</dbReference>
<evidence type="ECO:0000313" key="7">
    <source>
        <dbReference type="Proteomes" id="UP000000954"/>
    </source>
</evidence>
<dbReference type="GO" id="GO:0006457">
    <property type="term" value="P:protein folding"/>
    <property type="evidence" value="ECO:0007669"/>
    <property type="project" value="InterPro"/>
</dbReference>
<dbReference type="PANTHER" id="PTHR21237:SF23">
    <property type="entry name" value="GRPE PROTEIN HOMOLOG, MITOCHONDRIAL"/>
    <property type="match status" value="1"/>
</dbReference>
<name>C7MLJ3_CRYCD</name>
<dbReference type="AlphaFoldDB" id="C7MLJ3"/>
<dbReference type="STRING" id="469378.Ccur_00660"/>
<comment type="similarity">
    <text evidence="1 3 4">Belongs to the GrpE family.</text>
</comment>
<sequence>MRGAKDFTDNVSETAESARSGSADAEAQTANMHAATASDTAADTAADTEVDVPIDGEPTVSEGTDSMPGNNSAVEGASEAAGDDLAAAQAQAAAWQDKFMRLHAEWDTYRRRMNEQRDDERKRATEKLVGDLLPVLDDFERSIDYAQNNGEGDLLDGVQKVHTKLVDVLVKCGVEVIDPVGEAFNALEAQAVATVERTDIFDETVQDVYQKGYKMGRKVIRPAMVTVTSGGPKREKEDPLEETEDFSK</sequence>
<organism evidence="6 7">
    <name type="scientific">Cryptobacterium curtum (strain ATCC 700683 / DSM 15641 / CCUG 43107 / 12-3)</name>
    <dbReference type="NCBI Taxonomy" id="469378"/>
    <lineage>
        <taxon>Bacteria</taxon>
        <taxon>Bacillati</taxon>
        <taxon>Actinomycetota</taxon>
        <taxon>Coriobacteriia</taxon>
        <taxon>Eggerthellales</taxon>
        <taxon>Eggerthellaceae</taxon>
        <taxon>Cryptobacterium</taxon>
    </lineage>
</organism>
<evidence type="ECO:0000256" key="4">
    <source>
        <dbReference type="RuleBase" id="RU004478"/>
    </source>
</evidence>
<dbReference type="GO" id="GO:0005737">
    <property type="term" value="C:cytoplasm"/>
    <property type="evidence" value="ECO:0007669"/>
    <property type="project" value="UniProtKB-SubCell"/>
</dbReference>
<dbReference type="InterPro" id="IPR013805">
    <property type="entry name" value="GrpE_CC"/>
</dbReference>
<keyword evidence="2 3" id="KW-0143">Chaperone</keyword>
<dbReference type="GO" id="GO:0000774">
    <property type="term" value="F:adenyl-nucleotide exchange factor activity"/>
    <property type="evidence" value="ECO:0007669"/>
    <property type="project" value="InterPro"/>
</dbReference>
<dbReference type="KEGG" id="ccu:Ccur_00660"/>
<dbReference type="CDD" id="cd00446">
    <property type="entry name" value="GrpE"/>
    <property type="match status" value="1"/>
</dbReference>
<dbReference type="InterPro" id="IPR009012">
    <property type="entry name" value="GrpE_head"/>
</dbReference>
<dbReference type="HOGENOM" id="CLU_057217_2_1_11"/>
<feature type="region of interest" description="Disordered" evidence="5">
    <location>
        <begin position="227"/>
        <end position="248"/>
    </location>
</feature>
<dbReference type="Gene3D" id="2.30.22.10">
    <property type="entry name" value="Head domain of nucleotide exchange factor GrpE"/>
    <property type="match status" value="1"/>
</dbReference>
<evidence type="ECO:0000256" key="5">
    <source>
        <dbReference type="SAM" id="MobiDB-lite"/>
    </source>
</evidence>
<dbReference type="HAMAP" id="MF_01151">
    <property type="entry name" value="GrpE"/>
    <property type="match status" value="1"/>
</dbReference>
<evidence type="ECO:0000256" key="2">
    <source>
        <dbReference type="ARBA" id="ARBA00023186"/>
    </source>
</evidence>
<comment type="subunit">
    <text evidence="3">Homodimer.</text>
</comment>
<keyword evidence="3 6" id="KW-0346">Stress response</keyword>
<dbReference type="SUPFAM" id="SSF58014">
    <property type="entry name" value="Coiled-coil domain of nucleotide exchange factor GrpE"/>
    <property type="match status" value="1"/>
</dbReference>
<feature type="compositionally biased region" description="Polar residues" evidence="5">
    <location>
        <begin position="61"/>
        <end position="73"/>
    </location>
</feature>
<dbReference type="Pfam" id="PF01025">
    <property type="entry name" value="GrpE"/>
    <property type="match status" value="1"/>
</dbReference>
<dbReference type="GO" id="GO:0051087">
    <property type="term" value="F:protein-folding chaperone binding"/>
    <property type="evidence" value="ECO:0007669"/>
    <property type="project" value="InterPro"/>
</dbReference>
<feature type="region of interest" description="Disordered" evidence="5">
    <location>
        <begin position="1"/>
        <end position="76"/>
    </location>
</feature>
<dbReference type="GO" id="GO:0051082">
    <property type="term" value="F:unfolded protein binding"/>
    <property type="evidence" value="ECO:0007669"/>
    <property type="project" value="TreeGrafter"/>
</dbReference>
<dbReference type="Gene3D" id="3.90.20.20">
    <property type="match status" value="1"/>
</dbReference>
<evidence type="ECO:0000256" key="1">
    <source>
        <dbReference type="ARBA" id="ARBA00009054"/>
    </source>
</evidence>
<dbReference type="PRINTS" id="PR00773">
    <property type="entry name" value="GRPEPROTEIN"/>
</dbReference>
<feature type="compositionally biased region" description="Polar residues" evidence="5">
    <location>
        <begin position="9"/>
        <end position="20"/>
    </location>
</feature>
<dbReference type="EMBL" id="CP001682">
    <property type="protein sequence ID" value="ACU93799.1"/>
    <property type="molecule type" value="Genomic_DNA"/>
</dbReference>
<evidence type="ECO:0000256" key="3">
    <source>
        <dbReference type="HAMAP-Rule" id="MF_01151"/>
    </source>
</evidence>
<proteinExistence type="inferred from homology"/>
<feature type="compositionally biased region" description="Acidic residues" evidence="5">
    <location>
        <begin position="238"/>
        <end position="248"/>
    </location>
</feature>
<comment type="subcellular location">
    <subcellularLocation>
        <location evidence="3">Cytoplasm</location>
    </subcellularLocation>
</comment>
<protein>
    <recommendedName>
        <fullName evidence="3">Protein GrpE</fullName>
    </recommendedName>
    <alternativeName>
        <fullName evidence="3">HSP-70 cofactor</fullName>
    </alternativeName>
</protein>
<gene>
    <name evidence="3" type="primary">grpE</name>
    <name evidence="6" type="ordered locus">Ccur_00660</name>
</gene>
<keyword evidence="7" id="KW-1185">Reference proteome</keyword>
<feature type="compositionally biased region" description="Low complexity" evidence="5">
    <location>
        <begin position="34"/>
        <end position="45"/>
    </location>
</feature>
<reference evidence="6 7" key="1">
    <citation type="journal article" date="2009" name="Stand. Genomic Sci.">
        <title>Complete genome sequence of Cryptobacterium curtum type strain (12-3).</title>
        <authorList>
            <person name="Mavrommatis K."/>
            <person name="Pukall R."/>
            <person name="Rohde C."/>
            <person name="Chen F."/>
            <person name="Sims D."/>
            <person name="Brettin T."/>
            <person name="Kuske C."/>
            <person name="Detter J.C."/>
            <person name="Han C."/>
            <person name="Lapidus A."/>
            <person name="Copeland A."/>
            <person name="Glavina Del Rio T."/>
            <person name="Nolan M."/>
            <person name="Lucas S."/>
            <person name="Tice H."/>
            <person name="Cheng J.F."/>
            <person name="Bruce D."/>
            <person name="Goodwin L."/>
            <person name="Pitluck S."/>
            <person name="Ovchinnikova G."/>
            <person name="Pati A."/>
            <person name="Ivanova N."/>
            <person name="Chen A."/>
            <person name="Palaniappan K."/>
            <person name="Chain P."/>
            <person name="D'haeseleer P."/>
            <person name="Goker M."/>
            <person name="Bristow J."/>
            <person name="Eisen J.A."/>
            <person name="Markowitz V."/>
            <person name="Hugenholtz P."/>
            <person name="Rohde M."/>
            <person name="Klenk H.P."/>
            <person name="Kyrpides N.C."/>
        </authorList>
    </citation>
    <scope>NUCLEOTIDE SEQUENCE [LARGE SCALE GENOMIC DNA]</scope>
    <source>
        <strain evidence="7">ATCC 700683 / DSM 15641 / 12-3</strain>
    </source>
</reference>